<reference evidence="2 3" key="2">
    <citation type="journal article" date="2013" name="PLoS ONE">
        <title>INDIGO - INtegrated Data Warehouse of MIcrobial GenOmes with Examples from the Red Sea Extremophiles.</title>
        <authorList>
            <person name="Alam I."/>
            <person name="Antunes A."/>
            <person name="Kamau A.A."/>
            <person name="Ba Alawi W."/>
            <person name="Kalkatawi M."/>
            <person name="Stingl U."/>
            <person name="Bajic V.B."/>
        </authorList>
    </citation>
    <scope>NUCLEOTIDE SEQUENCE [LARGE SCALE GENOMIC DNA]</scope>
    <source>
        <strain evidence="2 3">E1L3A</strain>
    </source>
</reference>
<keyword evidence="2" id="KW-0378">Hydrolase</keyword>
<dbReference type="Pfam" id="PF21986">
    <property type="entry name" value="AH_C"/>
    <property type="match status" value="1"/>
</dbReference>
<dbReference type="eggNOG" id="COG2105">
    <property type="taxonomic scope" value="Bacteria"/>
</dbReference>
<dbReference type="RefSeq" id="WP_006912875.1">
    <property type="nucleotide sequence ID" value="NZ_AFNV02000008.1"/>
</dbReference>
<gene>
    <name evidence="2" type="ORF">SSPSH_001380</name>
</gene>
<dbReference type="InterPro" id="IPR013024">
    <property type="entry name" value="GGCT-like"/>
</dbReference>
<proteinExistence type="predicted"/>
<dbReference type="Proteomes" id="UP000006242">
    <property type="component" value="Unassembled WGS sequence"/>
</dbReference>
<name>U2EP75_9GAMM</name>
<dbReference type="SUPFAM" id="SSF110857">
    <property type="entry name" value="Gamma-glutamyl cyclotransferase-like"/>
    <property type="match status" value="1"/>
</dbReference>
<dbReference type="InterPro" id="IPR036568">
    <property type="entry name" value="GGCT-like_sf"/>
</dbReference>
<comment type="caution">
    <text evidence="2">The sequence shown here is derived from an EMBL/GenBank/DDBJ whole genome shotgun (WGS) entry which is preliminary data.</text>
</comment>
<dbReference type="Gene3D" id="3.10.490.10">
    <property type="entry name" value="Gamma-glutamyl cyclotransferase-like"/>
    <property type="match status" value="1"/>
</dbReference>
<feature type="domain" description="Allophanate hydrolase C-terminal" evidence="1">
    <location>
        <begin position="9"/>
        <end position="129"/>
    </location>
</feature>
<dbReference type="STRING" id="1033802.SSPSH_001380"/>
<evidence type="ECO:0000313" key="3">
    <source>
        <dbReference type="Proteomes" id="UP000006242"/>
    </source>
</evidence>
<keyword evidence="3" id="KW-1185">Reference proteome</keyword>
<dbReference type="CDD" id="cd06661">
    <property type="entry name" value="GGCT_like"/>
    <property type="match status" value="1"/>
</dbReference>
<protein>
    <submittedName>
        <fullName evidence="2">Allophanate hydrolase protein</fullName>
        <ecNumber evidence="2">3.5.1.54</ecNumber>
    </submittedName>
</protein>
<evidence type="ECO:0000259" key="1">
    <source>
        <dbReference type="Pfam" id="PF21986"/>
    </source>
</evidence>
<dbReference type="AlphaFoldDB" id="U2EP75"/>
<dbReference type="OrthoDB" id="336698at2"/>
<dbReference type="EMBL" id="AFNV02000008">
    <property type="protein sequence ID" value="ERJ19610.1"/>
    <property type="molecule type" value="Genomic_DNA"/>
</dbReference>
<accession>U2EP75</accession>
<dbReference type="EC" id="3.5.1.54" evidence="2"/>
<dbReference type="InterPro" id="IPR053844">
    <property type="entry name" value="AH_C"/>
</dbReference>
<evidence type="ECO:0000313" key="2">
    <source>
        <dbReference type="EMBL" id="ERJ19610.1"/>
    </source>
</evidence>
<sequence length="141" mass="14979">MVTAKTTAFFICGSALSGQPDHHTLGEARFVKAVRTAALYRLYDANDGWHPAIRPAQAGETGIAIPGEVYALSEAQLVALLASEPPDLVRSSVALDNGETITAMLCPQATIDEKGWPDISHYDGWAAYKAAPHNDAGDTMP</sequence>
<dbReference type="GO" id="GO:0004039">
    <property type="term" value="F:allophanate hydrolase activity"/>
    <property type="evidence" value="ECO:0007669"/>
    <property type="project" value="UniProtKB-EC"/>
</dbReference>
<reference evidence="2 3" key="1">
    <citation type="journal article" date="2011" name="J. Bacteriol.">
        <title>Genome sequence of Salinisphaera shabanensis, a gammaproteobacterium from the harsh, variable environment of the brine-seawater interface of the Shaban Deep in the Red Sea.</title>
        <authorList>
            <person name="Antunes A."/>
            <person name="Alam I."/>
            <person name="Bajic V.B."/>
            <person name="Stingl U."/>
        </authorList>
    </citation>
    <scope>NUCLEOTIDE SEQUENCE [LARGE SCALE GENOMIC DNA]</scope>
    <source>
        <strain evidence="2 3">E1L3A</strain>
    </source>
</reference>
<organism evidence="2 3">
    <name type="scientific">Salinisphaera shabanensis E1L3A</name>
    <dbReference type="NCBI Taxonomy" id="1033802"/>
    <lineage>
        <taxon>Bacteria</taxon>
        <taxon>Pseudomonadati</taxon>
        <taxon>Pseudomonadota</taxon>
        <taxon>Gammaproteobacteria</taxon>
        <taxon>Salinisphaerales</taxon>
        <taxon>Salinisphaeraceae</taxon>
        <taxon>Salinisphaera</taxon>
    </lineage>
</organism>